<dbReference type="PROSITE" id="PS00079">
    <property type="entry name" value="MULTICOPPER_OXIDASE1"/>
    <property type="match status" value="1"/>
</dbReference>
<comment type="caution">
    <text evidence="8">The sequence shown here is derived from an EMBL/GenBank/DDBJ whole genome shotgun (WGS) entry which is preliminary data.</text>
</comment>
<dbReference type="Pfam" id="PF00394">
    <property type="entry name" value="Cu-oxidase"/>
    <property type="match status" value="1"/>
</dbReference>
<evidence type="ECO:0000256" key="1">
    <source>
        <dbReference type="ARBA" id="ARBA00022723"/>
    </source>
</evidence>
<dbReference type="InterPro" id="IPR011707">
    <property type="entry name" value="Cu-oxidase-like_N"/>
</dbReference>
<dbReference type="InterPro" id="IPR006311">
    <property type="entry name" value="TAT_signal"/>
</dbReference>
<name>A0A2V3UP91_9SPHN</name>
<dbReference type="CDD" id="cd13874">
    <property type="entry name" value="CuRO_2_CopA"/>
    <property type="match status" value="1"/>
</dbReference>
<dbReference type="CDD" id="cd13896">
    <property type="entry name" value="CuRO_3_CopA"/>
    <property type="match status" value="1"/>
</dbReference>
<evidence type="ECO:0000256" key="3">
    <source>
        <dbReference type="ARBA" id="ARBA00023008"/>
    </source>
</evidence>
<dbReference type="OrthoDB" id="9757546at2"/>
<dbReference type="GO" id="GO:0005507">
    <property type="term" value="F:copper ion binding"/>
    <property type="evidence" value="ECO:0007669"/>
    <property type="project" value="InterPro"/>
</dbReference>
<keyword evidence="3" id="KW-0186">Copper</keyword>
<evidence type="ECO:0000259" key="7">
    <source>
        <dbReference type="Pfam" id="PF07732"/>
    </source>
</evidence>
<dbReference type="Gene3D" id="2.60.40.420">
    <property type="entry name" value="Cupredoxins - blue copper proteins"/>
    <property type="match status" value="3"/>
</dbReference>
<dbReference type="AlphaFoldDB" id="A0A2V3UP91"/>
<dbReference type="Pfam" id="PF07731">
    <property type="entry name" value="Cu-oxidase_2"/>
    <property type="match status" value="1"/>
</dbReference>
<dbReference type="Proteomes" id="UP000248014">
    <property type="component" value="Unassembled WGS sequence"/>
</dbReference>
<dbReference type="InterPro" id="IPR011706">
    <property type="entry name" value="Cu-oxidase_C"/>
</dbReference>
<dbReference type="InterPro" id="IPR033138">
    <property type="entry name" value="Cu_oxidase_CS"/>
</dbReference>
<organism evidence="8 9">
    <name type="scientific">Blastomonas natatoria</name>
    <dbReference type="NCBI Taxonomy" id="34015"/>
    <lineage>
        <taxon>Bacteria</taxon>
        <taxon>Pseudomonadati</taxon>
        <taxon>Pseudomonadota</taxon>
        <taxon>Alphaproteobacteria</taxon>
        <taxon>Sphingomonadales</taxon>
        <taxon>Sphingomonadaceae</taxon>
        <taxon>Blastomonas</taxon>
    </lineage>
</organism>
<dbReference type="InterPro" id="IPR001117">
    <property type="entry name" value="Cu-oxidase_2nd"/>
</dbReference>
<dbReference type="PROSITE" id="PS51318">
    <property type="entry name" value="TAT"/>
    <property type="match status" value="1"/>
</dbReference>
<proteinExistence type="predicted"/>
<dbReference type="InterPro" id="IPR008972">
    <property type="entry name" value="Cupredoxin"/>
</dbReference>
<dbReference type="EMBL" id="QJJM01000018">
    <property type="protein sequence ID" value="PXW68308.1"/>
    <property type="molecule type" value="Genomic_DNA"/>
</dbReference>
<dbReference type="SUPFAM" id="SSF49503">
    <property type="entry name" value="Cupredoxins"/>
    <property type="match status" value="3"/>
</dbReference>
<accession>A0A2V3UP91</accession>
<protein>
    <submittedName>
        <fullName evidence="8">CopA family copper-resistance protein</fullName>
    </submittedName>
</protein>
<feature type="domain" description="Plastocyanin-like" evidence="5">
    <location>
        <begin position="229"/>
        <end position="339"/>
    </location>
</feature>
<dbReference type="GO" id="GO:0016491">
    <property type="term" value="F:oxidoreductase activity"/>
    <property type="evidence" value="ECO:0007669"/>
    <property type="project" value="UniProtKB-KW"/>
</dbReference>
<dbReference type="RefSeq" id="WP_110300212.1">
    <property type="nucleotide sequence ID" value="NZ_QJJM01000018.1"/>
</dbReference>
<sequence>MNTPILTRRHLIAGLGAASAFATVPAWAQGHSIHRDQGGGHGRGGPLIPAGFGELSGEVIDLTVASGHRIVEGRRGPGVAVNGSVPGPLIRLREGQNVRLNVTNELGSDTSIHWHGLLVPFHMDGVPGVSFPGIHPGQTFSYEFPIRQSGTYWYHSHSGLQEQSGHYGPLVIDPSGPEPVEFDRDYILLLSDFTVLDPHFIMSRLRTGEGYFNRQQNTWTDDYPLSAQERRMWAQMRMMPTDIMDIGSPTYTFLANGRGPTEGLEYLFRAGERVRLRVINGSAQSFFNVRIPGLAMTIIAADGQNVRPVEVDEFQIGTAETYDVIVTPGNAEAYAIVGESMDRSGMALAMLASRPGARADVPALRDPPLLTMGDMGMDHGSGGMDHSAPSADTGAKEAMGSAGAMDHAAMGHTTPDASMGASDDTMAGMAMGGMSMAGMKMRDTTLLPPDVKVGPGLDMVSMSPVDKMGDPGLGLRDVDHRVLNYRMLTALEPNRDTREPSRLLELHLTGNMDRYMWSFDGRMYSSVSDVPIRFAWNERVRVKLINNTMMAHPIHLHGMFFELVNGAEPAHQPRKNIVIVQPGASAQFDLTANEPGDWAFHCHLLYHMHGGMMQTVTVVGPGGAA</sequence>
<dbReference type="GO" id="GO:0042597">
    <property type="term" value="C:periplasmic space"/>
    <property type="evidence" value="ECO:0007669"/>
    <property type="project" value="InterPro"/>
</dbReference>
<gene>
    <name evidence="8" type="ORF">C7451_11831</name>
</gene>
<dbReference type="PANTHER" id="PTHR11709:SF394">
    <property type="entry name" value="FI03373P-RELATED"/>
    <property type="match status" value="1"/>
</dbReference>
<dbReference type="NCBIfam" id="TIGR01480">
    <property type="entry name" value="copper_res_A"/>
    <property type="match status" value="1"/>
</dbReference>
<feature type="chain" id="PRO_5015946856" evidence="4">
    <location>
        <begin position="29"/>
        <end position="625"/>
    </location>
</feature>
<keyword evidence="2" id="KW-0560">Oxidoreductase</keyword>
<feature type="signal peptide" evidence="4">
    <location>
        <begin position="1"/>
        <end position="28"/>
    </location>
</feature>
<dbReference type="Pfam" id="PF07732">
    <property type="entry name" value="Cu-oxidase_3"/>
    <property type="match status" value="1"/>
</dbReference>
<dbReference type="InterPro" id="IPR006376">
    <property type="entry name" value="Cu-R_CopA"/>
</dbReference>
<dbReference type="InterPro" id="IPR002355">
    <property type="entry name" value="Cu_oxidase_Cu_BS"/>
</dbReference>
<dbReference type="InterPro" id="IPR045087">
    <property type="entry name" value="Cu-oxidase_fam"/>
</dbReference>
<keyword evidence="4" id="KW-0732">Signal</keyword>
<keyword evidence="9" id="KW-1185">Reference proteome</keyword>
<feature type="domain" description="Plastocyanin-like" evidence="7">
    <location>
        <begin position="72"/>
        <end position="175"/>
    </location>
</feature>
<evidence type="ECO:0000313" key="9">
    <source>
        <dbReference type="Proteomes" id="UP000248014"/>
    </source>
</evidence>
<evidence type="ECO:0000259" key="5">
    <source>
        <dbReference type="Pfam" id="PF00394"/>
    </source>
</evidence>
<reference evidence="8 9" key="1">
    <citation type="submission" date="2018-05" db="EMBL/GenBank/DDBJ databases">
        <title>Genomic Encyclopedia of Type Strains, Phase IV (KMG-IV): sequencing the most valuable type-strain genomes for metagenomic binning, comparative biology and taxonomic classification.</title>
        <authorList>
            <person name="Goeker M."/>
        </authorList>
    </citation>
    <scope>NUCLEOTIDE SEQUENCE [LARGE SCALE GENOMIC DNA]</scope>
    <source>
        <strain evidence="8 9">DSM 3183</strain>
    </source>
</reference>
<keyword evidence="1" id="KW-0479">Metal-binding</keyword>
<evidence type="ECO:0000256" key="4">
    <source>
        <dbReference type="SAM" id="SignalP"/>
    </source>
</evidence>
<feature type="domain" description="Plastocyanin-like" evidence="6">
    <location>
        <begin position="500"/>
        <end position="618"/>
    </location>
</feature>
<evidence type="ECO:0000313" key="8">
    <source>
        <dbReference type="EMBL" id="PXW68308.1"/>
    </source>
</evidence>
<dbReference type="PROSITE" id="PS00080">
    <property type="entry name" value="MULTICOPPER_OXIDASE2"/>
    <property type="match status" value="1"/>
</dbReference>
<dbReference type="InterPro" id="IPR034279">
    <property type="entry name" value="CuRO_3_CopA"/>
</dbReference>
<dbReference type="PANTHER" id="PTHR11709">
    <property type="entry name" value="MULTI-COPPER OXIDASE"/>
    <property type="match status" value="1"/>
</dbReference>
<evidence type="ECO:0000259" key="6">
    <source>
        <dbReference type="Pfam" id="PF07731"/>
    </source>
</evidence>
<dbReference type="InterPro" id="IPR034282">
    <property type="entry name" value="CuRO_2_CopA"/>
</dbReference>
<evidence type="ECO:0000256" key="2">
    <source>
        <dbReference type="ARBA" id="ARBA00023002"/>
    </source>
</evidence>